<organism evidence="2 3">
    <name type="scientific">Shiella aurantiaca</name>
    <dbReference type="NCBI Taxonomy" id="3058365"/>
    <lineage>
        <taxon>Bacteria</taxon>
        <taxon>Pseudomonadati</taxon>
        <taxon>Bacteroidota</taxon>
        <taxon>Cytophagia</taxon>
        <taxon>Cytophagales</taxon>
        <taxon>Shiellaceae</taxon>
        <taxon>Shiella</taxon>
    </lineage>
</organism>
<keyword evidence="3" id="KW-1185">Reference proteome</keyword>
<reference evidence="2" key="1">
    <citation type="submission" date="2023-06" db="EMBL/GenBank/DDBJ databases">
        <title>Cytophagales bacterium Strain LB-30, isolated from soil.</title>
        <authorList>
            <person name="Liu B."/>
        </authorList>
    </citation>
    <scope>NUCLEOTIDE SEQUENCE</scope>
    <source>
        <strain evidence="2">LB-30</strain>
    </source>
</reference>
<gene>
    <name evidence="2" type="ORF">QWY31_06950</name>
</gene>
<feature type="signal peptide" evidence="1">
    <location>
        <begin position="1"/>
        <end position="20"/>
    </location>
</feature>
<dbReference type="Proteomes" id="UP001168552">
    <property type="component" value="Unassembled WGS sequence"/>
</dbReference>
<feature type="chain" id="PRO_5045408722" description="DUF3575 domain-containing protein" evidence="1">
    <location>
        <begin position="21"/>
        <end position="215"/>
    </location>
</feature>
<name>A0ABT8F5J0_9BACT</name>
<dbReference type="EMBL" id="JAUHJS010000003">
    <property type="protein sequence ID" value="MDN4165231.1"/>
    <property type="molecule type" value="Genomic_DNA"/>
</dbReference>
<keyword evidence="1" id="KW-0732">Signal</keyword>
<dbReference type="RefSeq" id="WP_320003757.1">
    <property type="nucleotide sequence ID" value="NZ_JAUHJS010000003.1"/>
</dbReference>
<accession>A0ABT8F5J0</accession>
<evidence type="ECO:0008006" key="4">
    <source>
        <dbReference type="Google" id="ProtNLM"/>
    </source>
</evidence>
<protein>
    <recommendedName>
        <fullName evidence="4">DUF3575 domain-containing protein</fullName>
    </recommendedName>
</protein>
<evidence type="ECO:0000313" key="3">
    <source>
        <dbReference type="Proteomes" id="UP001168552"/>
    </source>
</evidence>
<comment type="caution">
    <text evidence="2">The sequence shown here is derived from an EMBL/GenBank/DDBJ whole genome shotgun (WGS) entry which is preliminary data.</text>
</comment>
<sequence>MKKTFLSLVLCLLLAQVAYSQSQVIVKLSPFSLLHLNHPSLNAGVEFKPIPRMGLSADYGLSAPMFFPNRFAGKGNFRSHMLISDVRFYVDRDQSFFVGSEFFTYLMLYSKNNEYYYEDNTRIEYAQSDITIDQYGFRLMAGYQKEYANRFVFEMFTALGPRRVHIQHNAEITQVESNVVPDYGHYPGISDQFPGKENRLSFRIGIKLGIRMNSI</sequence>
<evidence type="ECO:0000313" key="2">
    <source>
        <dbReference type="EMBL" id="MDN4165231.1"/>
    </source>
</evidence>
<evidence type="ECO:0000256" key="1">
    <source>
        <dbReference type="SAM" id="SignalP"/>
    </source>
</evidence>
<proteinExistence type="predicted"/>